<dbReference type="AlphaFoldDB" id="A0A9W4U1P5"/>
<comment type="caution">
    <text evidence="1">The sequence shown here is derived from an EMBL/GenBank/DDBJ whole genome shotgun (WGS) entry which is preliminary data.</text>
</comment>
<proteinExistence type="predicted"/>
<protein>
    <submittedName>
        <fullName evidence="1">Uncharacterized protein</fullName>
    </submittedName>
</protein>
<dbReference type="EMBL" id="CAOQHR010000001">
    <property type="protein sequence ID" value="CAI6247171.1"/>
    <property type="molecule type" value="Genomic_DNA"/>
</dbReference>
<gene>
    <name evidence="1" type="ORF">PDIGIT_LOCUS818</name>
</gene>
<name>A0A9W4U1P5_9PLEO</name>
<accession>A0A9W4U1P5</accession>
<sequence length="56" mass="6516">MYIHMYNHQKSINRYKDPKNKPPLLPLTVASFHCHFEPCKTLPTPPTPTKPCPSRI</sequence>
<dbReference type="Proteomes" id="UP001152607">
    <property type="component" value="Unassembled WGS sequence"/>
</dbReference>
<reference evidence="1" key="1">
    <citation type="submission" date="2023-01" db="EMBL/GenBank/DDBJ databases">
        <authorList>
            <person name="Van Ghelder C."/>
            <person name="Rancurel C."/>
        </authorList>
    </citation>
    <scope>NUCLEOTIDE SEQUENCE</scope>
    <source>
        <strain evidence="1">CNCM I-4278</strain>
    </source>
</reference>
<organism evidence="1 2">
    <name type="scientific">Periconia digitata</name>
    <dbReference type="NCBI Taxonomy" id="1303443"/>
    <lineage>
        <taxon>Eukaryota</taxon>
        <taxon>Fungi</taxon>
        <taxon>Dikarya</taxon>
        <taxon>Ascomycota</taxon>
        <taxon>Pezizomycotina</taxon>
        <taxon>Dothideomycetes</taxon>
        <taxon>Pleosporomycetidae</taxon>
        <taxon>Pleosporales</taxon>
        <taxon>Massarineae</taxon>
        <taxon>Periconiaceae</taxon>
        <taxon>Periconia</taxon>
    </lineage>
</organism>
<keyword evidence="2" id="KW-1185">Reference proteome</keyword>
<evidence type="ECO:0000313" key="1">
    <source>
        <dbReference type="EMBL" id="CAI6247171.1"/>
    </source>
</evidence>
<evidence type="ECO:0000313" key="2">
    <source>
        <dbReference type="Proteomes" id="UP001152607"/>
    </source>
</evidence>